<keyword evidence="2" id="KW-1185">Reference proteome</keyword>
<reference evidence="1" key="1">
    <citation type="submission" date="2021-07" db="EMBL/GenBank/DDBJ databases">
        <authorList>
            <person name="Catto M.A."/>
            <person name="Jacobson A."/>
            <person name="Kennedy G."/>
            <person name="Labadie P."/>
            <person name="Hunt B.G."/>
            <person name="Srinivasan R."/>
        </authorList>
    </citation>
    <scope>NUCLEOTIDE SEQUENCE</scope>
    <source>
        <strain evidence="1">PL_HMW_Pooled</strain>
        <tissue evidence="1">Head</tissue>
    </source>
</reference>
<dbReference type="AlphaFoldDB" id="A0AAE1LEA7"/>
<proteinExistence type="predicted"/>
<evidence type="ECO:0000313" key="2">
    <source>
        <dbReference type="Proteomes" id="UP001219518"/>
    </source>
</evidence>
<reference evidence="1" key="2">
    <citation type="journal article" date="2023" name="BMC Genomics">
        <title>Pest status, molecular evolution, and epigenetic factors derived from the genome assembly of Frankliniella fusca, a thysanopteran phytovirus vector.</title>
        <authorList>
            <person name="Catto M.A."/>
            <person name="Labadie P.E."/>
            <person name="Jacobson A.L."/>
            <person name="Kennedy G.G."/>
            <person name="Srinivasan R."/>
            <person name="Hunt B.G."/>
        </authorList>
    </citation>
    <scope>NUCLEOTIDE SEQUENCE</scope>
    <source>
        <strain evidence="1">PL_HMW_Pooled</strain>
    </source>
</reference>
<sequence length="455" mass="51309">MASENMHTMSLQQLDNLWKFDFRVCAALTGLPLRTCSAKPNNSLSVLFPAMKDDEFRQLKQGILKMWVRAACYFKFRNQDGKGVFCPSGDDNGYPSCGFLSPTKKTVMGWLAKAPEANQCPTAHRYQRSALESNLYLGGPVSLVNQDALGRISVHASTCKSAAKRHLVTVLSTRKMVPGSELLLWTYCRQNVNSNDLNLTPTTEWFLPECCSEVEIAVLDIEQLPGPTTAPPTASEPPMKRKKHVVGGIRPLTKSLELPRFCLCPYCGLNVDSEKSYSPNLKRHLSLHHAADVVKEIGKEALDMEDPATAREFTLQLDKIDNVLDGLHKRFINYQPACNFIRNCGQEAQLRDCERAEEEKERVFKLFIQESMHAYKRYQVVFLKGATFPVNYDDLLPCSESSHADIIWSGEKPSNTNFSINKLGLQEEEIKAHKLQVVMAFRNIIANYEIEDLEP</sequence>
<accession>A0AAE1LEA7</accession>
<protein>
    <submittedName>
        <fullName evidence="1">Chaperone protein</fullName>
    </submittedName>
</protein>
<dbReference type="EMBL" id="JAHWGI010000635">
    <property type="protein sequence ID" value="KAK3916896.1"/>
    <property type="molecule type" value="Genomic_DNA"/>
</dbReference>
<organism evidence="1 2">
    <name type="scientific">Frankliniella fusca</name>
    <dbReference type="NCBI Taxonomy" id="407009"/>
    <lineage>
        <taxon>Eukaryota</taxon>
        <taxon>Metazoa</taxon>
        <taxon>Ecdysozoa</taxon>
        <taxon>Arthropoda</taxon>
        <taxon>Hexapoda</taxon>
        <taxon>Insecta</taxon>
        <taxon>Pterygota</taxon>
        <taxon>Neoptera</taxon>
        <taxon>Paraneoptera</taxon>
        <taxon>Thysanoptera</taxon>
        <taxon>Terebrantia</taxon>
        <taxon>Thripoidea</taxon>
        <taxon>Thripidae</taxon>
        <taxon>Frankliniella</taxon>
    </lineage>
</organism>
<dbReference type="Proteomes" id="UP001219518">
    <property type="component" value="Unassembled WGS sequence"/>
</dbReference>
<evidence type="ECO:0000313" key="1">
    <source>
        <dbReference type="EMBL" id="KAK3916896.1"/>
    </source>
</evidence>
<comment type="caution">
    <text evidence="1">The sequence shown here is derived from an EMBL/GenBank/DDBJ whole genome shotgun (WGS) entry which is preliminary data.</text>
</comment>
<gene>
    <name evidence="1" type="ORF">KUF71_006454</name>
</gene>
<name>A0AAE1LEA7_9NEOP</name>